<feature type="transmembrane region" description="Helical" evidence="8">
    <location>
        <begin position="88"/>
        <end position="112"/>
    </location>
</feature>
<keyword evidence="9" id="KW-0378">Hydrolase</keyword>
<name>A0ABN3YXX8_FIBSS</name>
<keyword evidence="2" id="KW-0813">Transport</keyword>
<accession>A0ABN3YXX8</accession>
<dbReference type="PANTHER" id="PTHR32024:SF1">
    <property type="entry name" value="KTR SYSTEM POTASSIUM UPTAKE PROTEIN B"/>
    <property type="match status" value="1"/>
</dbReference>
<dbReference type="PANTHER" id="PTHR32024">
    <property type="entry name" value="TRK SYSTEM POTASSIUM UPTAKE PROTEIN TRKG-RELATED"/>
    <property type="match status" value="1"/>
</dbReference>
<organism evidence="9 10">
    <name type="scientific">Fibrobacter succinogenes (strain ATCC 19169 / S85)</name>
    <dbReference type="NCBI Taxonomy" id="59374"/>
    <lineage>
        <taxon>Bacteria</taxon>
        <taxon>Pseudomonadati</taxon>
        <taxon>Fibrobacterota</taxon>
        <taxon>Fibrobacteria</taxon>
        <taxon>Fibrobacterales</taxon>
        <taxon>Fibrobacteraceae</taxon>
        <taxon>Fibrobacter</taxon>
    </lineage>
</organism>
<feature type="transmembrane region" description="Helical" evidence="8">
    <location>
        <begin position="202"/>
        <end position="224"/>
    </location>
</feature>
<evidence type="ECO:0000256" key="8">
    <source>
        <dbReference type="SAM" id="Phobius"/>
    </source>
</evidence>
<feature type="transmembrane region" description="Helical" evidence="8">
    <location>
        <begin position="363"/>
        <end position="382"/>
    </location>
</feature>
<keyword evidence="6" id="KW-0406">Ion transport</keyword>
<feature type="transmembrane region" description="Helical" evidence="8">
    <location>
        <begin position="57"/>
        <end position="76"/>
    </location>
</feature>
<feature type="transmembrane region" description="Helical" evidence="8">
    <location>
        <begin position="244"/>
        <end position="263"/>
    </location>
</feature>
<keyword evidence="3" id="KW-1003">Cell membrane</keyword>
<feature type="transmembrane region" description="Helical" evidence="8">
    <location>
        <begin position="171"/>
        <end position="190"/>
    </location>
</feature>
<evidence type="ECO:0000313" key="10">
    <source>
        <dbReference type="Proteomes" id="UP000001497"/>
    </source>
</evidence>
<reference evidence="9" key="1">
    <citation type="submission" date="2009-10" db="EMBL/GenBank/DDBJ databases">
        <title>Complete sequence of Fibrobacter succinogenes subsp. succinogenes S85.</title>
        <authorList>
            <consortium name="US DOE Joint Genome Institute"/>
            <person name="Lucas S."/>
            <person name="Copeland A."/>
            <person name="Lapidus A."/>
            <person name="Glavina del Rio T."/>
            <person name="Tice H."/>
            <person name="Bruce D."/>
            <person name="Goodwin L."/>
            <person name="Pitluck S."/>
            <person name="Chertkov O."/>
            <person name="Detter J.C."/>
            <person name="Han C."/>
            <person name="Tapia R."/>
            <person name="Larimer F."/>
            <person name="Land M."/>
            <person name="Hauser L."/>
            <person name="Kyrpides N."/>
            <person name="Mikhailova N."/>
            <person name="Weimer P.J."/>
            <person name="Stevenson D.M."/>
            <person name="Boyum J."/>
            <person name="Brumm P.I."/>
            <person name="Mead D."/>
        </authorList>
    </citation>
    <scope>NUCLEOTIDE SEQUENCE [LARGE SCALE GENOMIC DNA]</scope>
    <source>
        <strain evidence="9">S85</strain>
    </source>
</reference>
<keyword evidence="5 8" id="KW-1133">Transmembrane helix</keyword>
<dbReference type="GO" id="GO:0016787">
    <property type="term" value="F:hydrolase activity"/>
    <property type="evidence" value="ECO:0007669"/>
    <property type="project" value="UniProtKB-KW"/>
</dbReference>
<feature type="transmembrane region" description="Helical" evidence="8">
    <location>
        <begin position="301"/>
        <end position="317"/>
    </location>
</feature>
<gene>
    <name evidence="9" type="ordered locus">Fisuc_1489</name>
</gene>
<evidence type="ECO:0000256" key="3">
    <source>
        <dbReference type="ARBA" id="ARBA00022475"/>
    </source>
</evidence>
<feature type="transmembrane region" description="Helical" evidence="8">
    <location>
        <begin position="139"/>
        <end position="159"/>
    </location>
</feature>
<proteinExistence type="predicted"/>
<comment type="subcellular location">
    <subcellularLocation>
        <location evidence="1">Cell membrane</location>
        <topology evidence="1">Multi-pass membrane protein</topology>
    </subcellularLocation>
</comment>
<dbReference type="InterPro" id="IPR003445">
    <property type="entry name" value="Cat_transpt"/>
</dbReference>
<feature type="transmembrane region" description="Helical" evidence="8">
    <location>
        <begin position="426"/>
        <end position="446"/>
    </location>
</feature>
<sequence length="467" mass="50542">MLRSKYQMLADSLSENIFKTRTQANPIMLVVLAYLLLIAIGTALLSLPQASTRPVSLIEAFFTSMSAVCVTGLSVVDISSTFTDIGHWFIVVLMQLGGLGIMTASTTLILLAGMHPGFSHQSVFFSEFTQEGNIDAGRILRAVIPFTFVLELIGGIVYFTQFESMEMYDRILCSVFQAVSSFCGVGFTLFPNSLEGFQYNPVMNITTCILVLAGGFGFLAVAELRYIFDFKHKEIRRVSLHTRIATYGTIIVIVASILVFTFTEWNNLFSGHTIGENAQSVLFMAFTSRTAGLNSLSIPDLTQASLFFFIIIMFIGANPGSCGGGIKITTAAVIGLLGVNRLLGREKTQVLGRTIPNNTVDKAIRIFVVAMVVIASATLILLCTEIPSGTAYSANSSPFLKILFEVVSAYATCGLSMGLTEELSTVGKIVICGVMFIGRMGPLFLISAVAGKLQDTAWYAEEDIMVG</sequence>
<evidence type="ECO:0000256" key="6">
    <source>
        <dbReference type="ARBA" id="ARBA00023065"/>
    </source>
</evidence>
<feature type="transmembrane region" description="Helical" evidence="8">
    <location>
        <begin position="402"/>
        <end position="420"/>
    </location>
</feature>
<evidence type="ECO:0000256" key="4">
    <source>
        <dbReference type="ARBA" id="ARBA00022692"/>
    </source>
</evidence>
<dbReference type="EMBL" id="CP001792">
    <property type="protein sequence ID" value="ACX75086.1"/>
    <property type="molecule type" value="Genomic_DNA"/>
</dbReference>
<dbReference type="Pfam" id="PF02386">
    <property type="entry name" value="TrkH"/>
    <property type="match status" value="1"/>
</dbReference>
<keyword evidence="4 8" id="KW-0812">Transmembrane</keyword>
<evidence type="ECO:0000256" key="5">
    <source>
        <dbReference type="ARBA" id="ARBA00022989"/>
    </source>
</evidence>
<keyword evidence="10" id="KW-1185">Reference proteome</keyword>
<evidence type="ECO:0000313" key="9">
    <source>
        <dbReference type="EMBL" id="ACX75086.1"/>
    </source>
</evidence>
<protein>
    <submittedName>
        <fullName evidence="9">H(+)-transporting two-sector ATPase</fullName>
        <ecNumber evidence="9">3.6.3.14</ecNumber>
    </submittedName>
</protein>
<dbReference type="EC" id="3.6.3.14" evidence="9"/>
<evidence type="ECO:0000256" key="7">
    <source>
        <dbReference type="ARBA" id="ARBA00023136"/>
    </source>
</evidence>
<dbReference type="Proteomes" id="UP000001497">
    <property type="component" value="Chromosome"/>
</dbReference>
<dbReference type="RefSeq" id="WP_015732029.1">
    <property type="nucleotide sequence ID" value="NC_013410.1"/>
</dbReference>
<evidence type="ECO:0000256" key="2">
    <source>
        <dbReference type="ARBA" id="ARBA00022448"/>
    </source>
</evidence>
<feature type="transmembrane region" description="Helical" evidence="8">
    <location>
        <begin position="27"/>
        <end position="45"/>
    </location>
</feature>
<evidence type="ECO:0000256" key="1">
    <source>
        <dbReference type="ARBA" id="ARBA00004651"/>
    </source>
</evidence>
<keyword evidence="7 8" id="KW-0472">Membrane</keyword>